<evidence type="ECO:0000256" key="1">
    <source>
        <dbReference type="SAM" id="Phobius"/>
    </source>
</evidence>
<keyword evidence="1" id="KW-0812">Transmembrane</keyword>
<feature type="transmembrane region" description="Helical" evidence="1">
    <location>
        <begin position="137"/>
        <end position="156"/>
    </location>
</feature>
<feature type="transmembrane region" description="Helical" evidence="1">
    <location>
        <begin position="110"/>
        <end position="131"/>
    </location>
</feature>
<comment type="caution">
    <text evidence="2">The sequence shown here is derived from an EMBL/GenBank/DDBJ whole genome shotgun (WGS) entry which is preliminary data.</text>
</comment>
<feature type="transmembrane region" description="Helical" evidence="1">
    <location>
        <begin position="35"/>
        <end position="53"/>
    </location>
</feature>
<name>A0A7W8J874_9BACT</name>
<evidence type="ECO:0000313" key="3">
    <source>
        <dbReference type="Proteomes" id="UP000569092"/>
    </source>
</evidence>
<gene>
    <name evidence="2" type="ORF">HDF10_002417</name>
</gene>
<dbReference type="Proteomes" id="UP000569092">
    <property type="component" value="Unassembled WGS sequence"/>
</dbReference>
<organism evidence="2 3">
    <name type="scientific">Tunturiibacter lichenicola</name>
    <dbReference type="NCBI Taxonomy" id="2051959"/>
    <lineage>
        <taxon>Bacteria</taxon>
        <taxon>Pseudomonadati</taxon>
        <taxon>Acidobacteriota</taxon>
        <taxon>Terriglobia</taxon>
        <taxon>Terriglobales</taxon>
        <taxon>Acidobacteriaceae</taxon>
        <taxon>Tunturiibacter</taxon>
    </lineage>
</organism>
<feature type="transmembrane region" description="Helical" evidence="1">
    <location>
        <begin position="168"/>
        <end position="191"/>
    </location>
</feature>
<reference evidence="2 3" key="1">
    <citation type="submission" date="2020-08" db="EMBL/GenBank/DDBJ databases">
        <title>Genomic Encyclopedia of Type Strains, Phase IV (KMG-V): Genome sequencing to study the core and pangenomes of soil and plant-associated prokaryotes.</title>
        <authorList>
            <person name="Whitman W."/>
        </authorList>
    </citation>
    <scope>NUCLEOTIDE SEQUENCE [LARGE SCALE GENOMIC DNA]</scope>
    <source>
        <strain evidence="2 3">M8US30</strain>
    </source>
</reference>
<evidence type="ECO:0000313" key="2">
    <source>
        <dbReference type="EMBL" id="MBB5344438.1"/>
    </source>
</evidence>
<sequence length="234" mass="25423">MDAKAPARVIEMRGGAGRGVSSGYSAYGYPRWLKVGFWICVVIAVAVVLRRVAVLAHPTQGGTSPTAALDAVFASHAALTLAHILPAMVFVLLTPFVLLQRSSAMWAERLFFLLGAWVGFTAYAMSAHPVGGWVERSAVLLFNSLFLVSLGRAFVAARRGEALVKMRWMLRSVAILLGIATTRPVMGVFFATSRLTHLEPGQFFGIAFWIGFSINTIAMELWLRSRGDRLPVAA</sequence>
<dbReference type="EMBL" id="JACHDZ010000003">
    <property type="protein sequence ID" value="MBB5344438.1"/>
    <property type="molecule type" value="Genomic_DNA"/>
</dbReference>
<keyword evidence="1" id="KW-1133">Transmembrane helix</keyword>
<keyword evidence="1" id="KW-0472">Membrane</keyword>
<feature type="transmembrane region" description="Helical" evidence="1">
    <location>
        <begin position="203"/>
        <end position="223"/>
    </location>
</feature>
<proteinExistence type="predicted"/>
<dbReference type="AlphaFoldDB" id="A0A7W8J874"/>
<protein>
    <submittedName>
        <fullName evidence="2">Preprotein translocase subunit SecG</fullName>
    </submittedName>
</protein>
<feature type="transmembrane region" description="Helical" evidence="1">
    <location>
        <begin position="73"/>
        <end position="98"/>
    </location>
</feature>
<accession>A0A7W8J874</accession>